<keyword evidence="2" id="KW-0472">Membrane</keyword>
<keyword evidence="2" id="KW-1133">Transmembrane helix</keyword>
<dbReference type="Proteomes" id="UP000528322">
    <property type="component" value="Unassembled WGS sequence"/>
</dbReference>
<protein>
    <submittedName>
        <fullName evidence="3">Uncharacterized protein</fullName>
    </submittedName>
</protein>
<keyword evidence="2" id="KW-0812">Transmembrane</keyword>
<dbReference type="AlphaFoldDB" id="A0A7W7Y684"/>
<dbReference type="RefSeq" id="WP_183734053.1">
    <property type="nucleotide sequence ID" value="NZ_JACHID010000017.1"/>
</dbReference>
<feature type="region of interest" description="Disordered" evidence="1">
    <location>
        <begin position="1"/>
        <end position="24"/>
    </location>
</feature>
<organism evidence="3 4">
    <name type="scientific">Desulfurispira natronophila</name>
    <dbReference type="NCBI Taxonomy" id="682562"/>
    <lineage>
        <taxon>Bacteria</taxon>
        <taxon>Pseudomonadati</taxon>
        <taxon>Chrysiogenota</taxon>
        <taxon>Chrysiogenia</taxon>
        <taxon>Chrysiogenales</taxon>
        <taxon>Chrysiogenaceae</taxon>
        <taxon>Desulfurispira</taxon>
    </lineage>
</organism>
<evidence type="ECO:0000256" key="2">
    <source>
        <dbReference type="SAM" id="Phobius"/>
    </source>
</evidence>
<evidence type="ECO:0000313" key="3">
    <source>
        <dbReference type="EMBL" id="MBB5022819.1"/>
    </source>
</evidence>
<reference evidence="3 4" key="1">
    <citation type="submission" date="2020-08" db="EMBL/GenBank/DDBJ databases">
        <title>Genomic Encyclopedia of Type Strains, Phase IV (KMG-IV): sequencing the most valuable type-strain genomes for metagenomic binning, comparative biology and taxonomic classification.</title>
        <authorList>
            <person name="Goeker M."/>
        </authorList>
    </citation>
    <scope>NUCLEOTIDE SEQUENCE [LARGE SCALE GENOMIC DNA]</scope>
    <source>
        <strain evidence="3 4">DSM 22071</strain>
    </source>
</reference>
<feature type="transmembrane region" description="Helical" evidence="2">
    <location>
        <begin position="50"/>
        <end position="72"/>
    </location>
</feature>
<proteinExistence type="predicted"/>
<keyword evidence="4" id="KW-1185">Reference proteome</keyword>
<gene>
    <name evidence="3" type="ORF">HNR37_002166</name>
</gene>
<feature type="transmembrane region" description="Helical" evidence="2">
    <location>
        <begin position="84"/>
        <end position="106"/>
    </location>
</feature>
<name>A0A7W7Y684_9BACT</name>
<accession>A0A7W7Y684</accession>
<sequence>MSTNSNHTPLSPNGPEEAEAAKDLAAPGEPRRYGSWFELFWDNAAERQEFIYYGGVVLVVAVAGLLLSGMLLHFGETGVRVGTLAMLLLLFSLATILALAVLYGVFLRNFMRNWRRQVLGGIFAVDSPRDLLGNAPLAVHLRADVPDPMSAAAFLWYSVGGQTPFEEFVERWVVYTSEDLLNQTITIQGTPLAVICQSTESRHFQRVIFTDGLYRFDGTPITLFGVIPLFPDSSIYREYRDLKEVLLGLPVEPRELQQMLVPHTATKDHGRFTIHPELLGVITRDMSATLTSLDLSVVREKFRQFQKVCDMQQLLSQPRQLQSQVLEYLESLPNFVRAHHGMQALAACLEKTPERSLKLLLDQFGYSRKKDAYERFVRSTVRLFRLFLLLEAQSPTLSSQDRISVALLRNHFREIPWATEVLTVGPPRALQAQLNLANVVPDQPYLFFMREFDAEDDMGQSPYQRSVETALKEMGFHTFELCFINT</sequence>
<evidence type="ECO:0000313" key="4">
    <source>
        <dbReference type="Proteomes" id="UP000528322"/>
    </source>
</evidence>
<evidence type="ECO:0000256" key="1">
    <source>
        <dbReference type="SAM" id="MobiDB-lite"/>
    </source>
</evidence>
<dbReference type="EMBL" id="JACHID010000017">
    <property type="protein sequence ID" value="MBB5022819.1"/>
    <property type="molecule type" value="Genomic_DNA"/>
</dbReference>
<comment type="caution">
    <text evidence="3">The sequence shown here is derived from an EMBL/GenBank/DDBJ whole genome shotgun (WGS) entry which is preliminary data.</text>
</comment>
<feature type="compositionally biased region" description="Polar residues" evidence="1">
    <location>
        <begin position="1"/>
        <end position="11"/>
    </location>
</feature>